<dbReference type="RefSeq" id="WP_218586912.1">
    <property type="nucleotide sequence ID" value="NZ_CAWRDJ010000009.1"/>
</dbReference>
<gene>
    <name evidence="4" type="primary">slt_1</name>
    <name evidence="5" type="ORF">EV682_1308</name>
    <name evidence="4" type="ORF">NCTC11159_01255</name>
</gene>
<dbReference type="AlphaFoldDB" id="A0A377Q5T3"/>
<feature type="signal peptide" evidence="2">
    <location>
        <begin position="1"/>
        <end position="22"/>
    </location>
</feature>
<feature type="chain" id="PRO_5016688703" evidence="2">
    <location>
        <begin position="23"/>
        <end position="197"/>
    </location>
</feature>
<dbReference type="Pfam" id="PF01464">
    <property type="entry name" value="SLT"/>
    <property type="match status" value="1"/>
</dbReference>
<accession>A0A377Q5T3</accession>
<organism evidence="4 6">
    <name type="scientific">Iodobacter fluviatilis</name>
    <dbReference type="NCBI Taxonomy" id="537"/>
    <lineage>
        <taxon>Bacteria</taxon>
        <taxon>Pseudomonadati</taxon>
        <taxon>Pseudomonadota</taxon>
        <taxon>Betaproteobacteria</taxon>
        <taxon>Neisseriales</taxon>
        <taxon>Chitinibacteraceae</taxon>
        <taxon>Iodobacter</taxon>
    </lineage>
</organism>
<reference evidence="4 6" key="1">
    <citation type="submission" date="2018-06" db="EMBL/GenBank/DDBJ databases">
        <authorList>
            <consortium name="Pathogen Informatics"/>
            <person name="Doyle S."/>
        </authorList>
    </citation>
    <scope>NUCLEOTIDE SEQUENCE [LARGE SCALE GENOMIC DNA]</scope>
    <source>
        <strain evidence="4 6">NCTC11159</strain>
    </source>
</reference>
<protein>
    <submittedName>
        <fullName evidence="4">Soluble lytic murein transglycosylase</fullName>
        <ecNumber evidence="4">4.2.2.-</ecNumber>
    </submittedName>
    <submittedName>
        <fullName evidence="5">Transglycosylase-like protein with SLT domain</fullName>
    </submittedName>
</protein>
<evidence type="ECO:0000259" key="3">
    <source>
        <dbReference type="Pfam" id="PF01464"/>
    </source>
</evidence>
<evidence type="ECO:0000313" key="5">
    <source>
        <dbReference type="EMBL" id="TCU80269.1"/>
    </source>
</evidence>
<dbReference type="Gene3D" id="1.10.530.10">
    <property type="match status" value="1"/>
</dbReference>
<name>A0A377Q5T3_9NEIS</name>
<keyword evidence="2" id="KW-0732">Signal</keyword>
<dbReference type="PANTHER" id="PTHR37423:SF2">
    <property type="entry name" value="MEMBRANE-BOUND LYTIC MUREIN TRANSGLYCOSYLASE C"/>
    <property type="match status" value="1"/>
</dbReference>
<proteinExistence type="inferred from homology"/>
<dbReference type="InterPro" id="IPR000189">
    <property type="entry name" value="Transglyc_AS"/>
</dbReference>
<evidence type="ECO:0000313" key="7">
    <source>
        <dbReference type="Proteomes" id="UP000295794"/>
    </source>
</evidence>
<sequence length="197" mass="22087">MFFISKVIFFVLMFWGSSLVHAGIYAYVDENGQLNLNAEAVDSRFKRFNPHKTYRSSIMESKPSVKVIKLSEQKRQLFPIIDAIAQEEGVDPRLLHAVIRVESQYDPGARSPKGALGLMQLIPATASRFGASDAFDPRENVRAGARYLKWLNNAFLADLSLVLAAYNAGEGAVRKYGNVIPPYPETQAYVRKVRSFL</sequence>
<dbReference type="GO" id="GO:0016020">
    <property type="term" value="C:membrane"/>
    <property type="evidence" value="ECO:0007669"/>
    <property type="project" value="InterPro"/>
</dbReference>
<evidence type="ECO:0000256" key="2">
    <source>
        <dbReference type="SAM" id="SignalP"/>
    </source>
</evidence>
<reference evidence="5 7" key="2">
    <citation type="submission" date="2019-03" db="EMBL/GenBank/DDBJ databases">
        <title>Genomic Encyclopedia of Type Strains, Phase IV (KMG-IV): sequencing the most valuable type-strain genomes for metagenomic binning, comparative biology and taxonomic classification.</title>
        <authorList>
            <person name="Goeker M."/>
        </authorList>
    </citation>
    <scope>NUCLEOTIDE SEQUENCE [LARGE SCALE GENOMIC DNA]</scope>
    <source>
        <strain evidence="5 7">DSM 3764</strain>
    </source>
</reference>
<dbReference type="GO" id="GO:0008933">
    <property type="term" value="F:peptidoglycan lytic transglycosylase activity"/>
    <property type="evidence" value="ECO:0007669"/>
    <property type="project" value="InterPro"/>
</dbReference>
<dbReference type="InterPro" id="IPR023346">
    <property type="entry name" value="Lysozyme-like_dom_sf"/>
</dbReference>
<dbReference type="PANTHER" id="PTHR37423">
    <property type="entry name" value="SOLUBLE LYTIC MUREIN TRANSGLYCOSYLASE-RELATED"/>
    <property type="match status" value="1"/>
</dbReference>
<dbReference type="CDD" id="cd00254">
    <property type="entry name" value="LT-like"/>
    <property type="match status" value="1"/>
</dbReference>
<dbReference type="EMBL" id="UGHR01000001">
    <property type="protein sequence ID" value="STQ90192.1"/>
    <property type="molecule type" value="Genomic_DNA"/>
</dbReference>
<keyword evidence="7" id="KW-1185">Reference proteome</keyword>
<keyword evidence="4" id="KW-0456">Lyase</keyword>
<dbReference type="SUPFAM" id="SSF53955">
    <property type="entry name" value="Lysozyme-like"/>
    <property type="match status" value="1"/>
</dbReference>
<dbReference type="PROSITE" id="PS00922">
    <property type="entry name" value="TRANSGLYCOSYLASE"/>
    <property type="match status" value="1"/>
</dbReference>
<dbReference type="EMBL" id="SMBT01000030">
    <property type="protein sequence ID" value="TCU80269.1"/>
    <property type="molecule type" value="Genomic_DNA"/>
</dbReference>
<dbReference type="GO" id="GO:0000270">
    <property type="term" value="P:peptidoglycan metabolic process"/>
    <property type="evidence" value="ECO:0007669"/>
    <property type="project" value="InterPro"/>
</dbReference>
<evidence type="ECO:0000256" key="1">
    <source>
        <dbReference type="ARBA" id="ARBA00007734"/>
    </source>
</evidence>
<dbReference type="EC" id="4.2.2.-" evidence="4"/>
<dbReference type="Proteomes" id="UP000255108">
    <property type="component" value="Unassembled WGS sequence"/>
</dbReference>
<comment type="similarity">
    <text evidence="1">Belongs to the transglycosylase Slt family.</text>
</comment>
<evidence type="ECO:0000313" key="6">
    <source>
        <dbReference type="Proteomes" id="UP000255108"/>
    </source>
</evidence>
<evidence type="ECO:0000313" key="4">
    <source>
        <dbReference type="EMBL" id="STQ90192.1"/>
    </source>
</evidence>
<dbReference type="InterPro" id="IPR008258">
    <property type="entry name" value="Transglycosylase_SLT_dom_1"/>
</dbReference>
<dbReference type="Proteomes" id="UP000295794">
    <property type="component" value="Unassembled WGS sequence"/>
</dbReference>
<feature type="domain" description="Transglycosylase SLT" evidence="3">
    <location>
        <begin position="81"/>
        <end position="177"/>
    </location>
</feature>